<evidence type="ECO:0000313" key="5">
    <source>
        <dbReference type="Proteomes" id="UP000218231"/>
    </source>
</evidence>
<dbReference type="STRING" id="2018661.A0A2A2KH86"/>
<gene>
    <name evidence="4" type="ORF">WR25_14300</name>
</gene>
<feature type="compositionally biased region" description="Low complexity" evidence="2">
    <location>
        <begin position="226"/>
        <end position="243"/>
    </location>
</feature>
<feature type="compositionally biased region" description="Low complexity" evidence="2">
    <location>
        <begin position="171"/>
        <end position="182"/>
    </location>
</feature>
<dbReference type="InterPro" id="IPR057603">
    <property type="entry name" value="Periphilin-1_C"/>
</dbReference>
<feature type="compositionally biased region" description="Basic residues" evidence="2">
    <location>
        <begin position="211"/>
        <end position="225"/>
    </location>
</feature>
<name>A0A2A2KH86_9BILA</name>
<evidence type="ECO:0000256" key="2">
    <source>
        <dbReference type="SAM" id="MobiDB-lite"/>
    </source>
</evidence>
<evidence type="ECO:0000313" key="4">
    <source>
        <dbReference type="EMBL" id="PAV73209.1"/>
    </source>
</evidence>
<dbReference type="SUPFAM" id="SSF54928">
    <property type="entry name" value="RNA-binding domain, RBD"/>
    <property type="match status" value="1"/>
</dbReference>
<dbReference type="InterPro" id="IPR028851">
    <property type="entry name" value="Pphln1"/>
</dbReference>
<feature type="compositionally biased region" description="Basic and acidic residues" evidence="2">
    <location>
        <begin position="135"/>
        <end position="144"/>
    </location>
</feature>
<comment type="caution">
    <text evidence="4">The sequence shown here is derived from an EMBL/GenBank/DDBJ whole genome shotgun (WGS) entry which is preliminary data.</text>
</comment>
<dbReference type="Proteomes" id="UP000218231">
    <property type="component" value="Unassembled WGS sequence"/>
</dbReference>
<dbReference type="GO" id="GO:0005654">
    <property type="term" value="C:nucleoplasm"/>
    <property type="evidence" value="ECO:0007669"/>
    <property type="project" value="TreeGrafter"/>
</dbReference>
<feature type="domain" description="RRM" evidence="3">
    <location>
        <begin position="22"/>
        <end position="99"/>
    </location>
</feature>
<reference evidence="4 5" key="1">
    <citation type="journal article" date="2017" name="Curr. Biol.">
        <title>Genome architecture and evolution of a unichromosomal asexual nematode.</title>
        <authorList>
            <person name="Fradin H."/>
            <person name="Zegar C."/>
            <person name="Gutwein M."/>
            <person name="Lucas J."/>
            <person name="Kovtun M."/>
            <person name="Corcoran D."/>
            <person name="Baugh L.R."/>
            <person name="Kiontke K."/>
            <person name="Gunsalus K."/>
            <person name="Fitch D.H."/>
            <person name="Piano F."/>
        </authorList>
    </citation>
    <scope>NUCLEOTIDE SEQUENCE [LARGE SCALE GENOMIC DNA]</scope>
    <source>
        <strain evidence="4">PF1309</strain>
    </source>
</reference>
<keyword evidence="1" id="KW-0694">RNA-binding</keyword>
<dbReference type="PANTHER" id="PTHR15836">
    <property type="entry name" value="PERIPHILIN 1"/>
    <property type="match status" value="1"/>
</dbReference>
<dbReference type="InterPro" id="IPR000504">
    <property type="entry name" value="RRM_dom"/>
</dbReference>
<dbReference type="GO" id="GO:0045892">
    <property type="term" value="P:negative regulation of DNA-templated transcription"/>
    <property type="evidence" value="ECO:0007669"/>
    <property type="project" value="InterPro"/>
</dbReference>
<dbReference type="GO" id="GO:0097355">
    <property type="term" value="P:protein localization to heterochromatin"/>
    <property type="evidence" value="ECO:0007669"/>
    <property type="project" value="TreeGrafter"/>
</dbReference>
<feature type="region of interest" description="Disordered" evidence="2">
    <location>
        <begin position="110"/>
        <end position="305"/>
    </location>
</feature>
<sequence length="565" mass="63829">MGHYHRGPSARINEEDVPESRHTIFIRGLPGHITTDEIKDFFEDKIGGVSFDFVKQTPDQTRIFVAVRFESREKAKEAMDRFCEDDILGTRCELSWFRDIRRYVQYVSTQNGGGRGMAQRYRRGGFRGRGGYMRDSYREREPRRPRSRSYSTRSRTRSRSRSRASSRSRSRSSSSERPFSPVRRSHLSSEESSRRPSRASRRDSSVEVEKKKKKKAKKEKKRRSPSMRSRSSSISISEGSHSPLNLKTSGAESISPMMDSPTDMKPPSKKYKQHAKEEADGPIKINIPKTIPDIPTAPPETPVSLISNTSISFGLESDVPPKVYPKGQAQESVLPPPPLPPSLAKGEPESILCVGTTRGFRPITEPLKEPPVKKEKLSEIATISPKASFSYSPALEESTIQKPDPIVQVRVSNSNISNGTITPKRDFSDMTQPTSEAGRMFQDLSTFQTRLIQGIRAEQQEDTGSFSGLKLSALSSDVEDPEARKKALEVKLSALDDFETEKFLVQKKKWETAFKNDCQTFAFVAKKLVSKDGALEKSIRLSLIENFEDMEKQLMDKIEKYLESK</sequence>
<keyword evidence="5" id="KW-1185">Reference proteome</keyword>
<dbReference type="Pfam" id="PF25234">
    <property type="entry name" value="Periphilin_C"/>
    <property type="match status" value="1"/>
</dbReference>
<proteinExistence type="predicted"/>
<dbReference type="GO" id="GO:0045814">
    <property type="term" value="P:negative regulation of gene expression, epigenetic"/>
    <property type="evidence" value="ECO:0007669"/>
    <property type="project" value="TreeGrafter"/>
</dbReference>
<dbReference type="InterPro" id="IPR035979">
    <property type="entry name" value="RBD_domain_sf"/>
</dbReference>
<evidence type="ECO:0000256" key="1">
    <source>
        <dbReference type="PROSITE-ProRule" id="PRU00176"/>
    </source>
</evidence>
<dbReference type="GO" id="GO:0003723">
    <property type="term" value="F:RNA binding"/>
    <property type="evidence" value="ECO:0007669"/>
    <property type="project" value="UniProtKB-UniRule"/>
</dbReference>
<dbReference type="EMBL" id="LIAE01008638">
    <property type="protein sequence ID" value="PAV73209.1"/>
    <property type="molecule type" value="Genomic_DNA"/>
</dbReference>
<feature type="compositionally biased region" description="Basic residues" evidence="2">
    <location>
        <begin position="154"/>
        <end position="170"/>
    </location>
</feature>
<feature type="compositionally biased region" description="Basic and acidic residues" evidence="2">
    <location>
        <begin position="187"/>
        <end position="210"/>
    </location>
</feature>
<dbReference type="SMART" id="SM00360">
    <property type="entry name" value="RRM"/>
    <property type="match status" value="1"/>
</dbReference>
<accession>A0A2A2KH86</accession>
<dbReference type="Pfam" id="PF00076">
    <property type="entry name" value="RRM_1"/>
    <property type="match status" value="1"/>
</dbReference>
<dbReference type="OrthoDB" id="8933311at2759"/>
<feature type="region of interest" description="Disordered" evidence="2">
    <location>
        <begin position="319"/>
        <end position="347"/>
    </location>
</feature>
<dbReference type="PANTHER" id="PTHR15836:SF4">
    <property type="entry name" value="PERIPHILIN-1"/>
    <property type="match status" value="1"/>
</dbReference>
<evidence type="ECO:0000259" key="3">
    <source>
        <dbReference type="PROSITE" id="PS50102"/>
    </source>
</evidence>
<dbReference type="Gene3D" id="3.30.70.330">
    <property type="match status" value="1"/>
</dbReference>
<dbReference type="AlphaFoldDB" id="A0A2A2KH86"/>
<organism evidence="4 5">
    <name type="scientific">Diploscapter pachys</name>
    <dbReference type="NCBI Taxonomy" id="2018661"/>
    <lineage>
        <taxon>Eukaryota</taxon>
        <taxon>Metazoa</taxon>
        <taxon>Ecdysozoa</taxon>
        <taxon>Nematoda</taxon>
        <taxon>Chromadorea</taxon>
        <taxon>Rhabditida</taxon>
        <taxon>Rhabditina</taxon>
        <taxon>Rhabditomorpha</taxon>
        <taxon>Rhabditoidea</taxon>
        <taxon>Rhabditidae</taxon>
        <taxon>Diploscapter</taxon>
    </lineage>
</organism>
<dbReference type="InterPro" id="IPR012677">
    <property type="entry name" value="Nucleotide-bd_a/b_plait_sf"/>
</dbReference>
<protein>
    <recommendedName>
        <fullName evidence="3">RRM domain-containing protein</fullName>
    </recommendedName>
</protein>
<dbReference type="CDD" id="cd00590">
    <property type="entry name" value="RRM_SF"/>
    <property type="match status" value="1"/>
</dbReference>
<dbReference type="PROSITE" id="PS50102">
    <property type="entry name" value="RRM"/>
    <property type="match status" value="1"/>
</dbReference>